<protein>
    <submittedName>
        <fullName evidence="1">Uncharacterized protein</fullName>
    </submittedName>
</protein>
<comment type="caution">
    <text evidence="1">The sequence shown here is derived from an EMBL/GenBank/DDBJ whole genome shotgun (WGS) entry which is preliminary data.</text>
</comment>
<reference evidence="1 2" key="1">
    <citation type="journal article" date="2017" name="MBio">
        <title>Type VI secretion-mediated competition in the bee gut microbiome.</title>
        <authorList>
            <person name="Steele M.I."/>
            <person name="Kwong W.K."/>
            <person name="Powell J.E."/>
            <person name="Whiteley M."/>
            <person name="Moran N.A."/>
        </authorList>
    </citation>
    <scope>NUCLEOTIDE SEQUENCE [LARGE SCALE GENOMIC DNA]</scope>
    <source>
        <strain evidence="1 2">Occ4-2</strain>
    </source>
</reference>
<evidence type="ECO:0000313" key="2">
    <source>
        <dbReference type="Proteomes" id="UP000231484"/>
    </source>
</evidence>
<dbReference type="EMBL" id="MEIQ01000022">
    <property type="protein sequence ID" value="PIT52730.1"/>
    <property type="molecule type" value="Genomic_DNA"/>
</dbReference>
<dbReference type="AlphaFoldDB" id="A0A2N9XTN8"/>
<accession>A0A2N9XTN8</accession>
<organism evidence="1 2">
    <name type="scientific">Snodgrassella alvi</name>
    <dbReference type="NCBI Taxonomy" id="1196083"/>
    <lineage>
        <taxon>Bacteria</taxon>
        <taxon>Pseudomonadati</taxon>
        <taxon>Pseudomonadota</taxon>
        <taxon>Betaproteobacteria</taxon>
        <taxon>Neisseriales</taxon>
        <taxon>Neisseriaceae</taxon>
        <taxon>Snodgrassella</taxon>
    </lineage>
</organism>
<dbReference type="Proteomes" id="UP000231484">
    <property type="component" value="Unassembled WGS sequence"/>
</dbReference>
<sequence length="71" mass="8541">MYRMMAKNHQSILKQELRTYFYTCEISFAILYWSAKIASMEQRKPPESGGLLFVINAKYRWSIRLRYLGEI</sequence>
<name>A0A2N9XTN8_9NEIS</name>
<evidence type="ECO:0000313" key="1">
    <source>
        <dbReference type="EMBL" id="PIT52730.1"/>
    </source>
</evidence>
<proteinExistence type="predicted"/>
<gene>
    <name evidence="1" type="ORF">BHC48_01235</name>
</gene>